<reference evidence="1" key="1">
    <citation type="submission" date="2020-05" db="EMBL/GenBank/DDBJ databases">
        <title>Complete genome sequence of Bradyrhizobium diazoefficiens XF8 isolated from soybean nodule.</title>
        <authorList>
            <person name="Noda R."/>
            <person name="Kakizaki K."/>
            <person name="Minamisawa K."/>
        </authorList>
    </citation>
    <scope>NUCLEOTIDE SEQUENCE</scope>
    <source>
        <strain evidence="1">XF8</strain>
    </source>
</reference>
<dbReference type="AlphaFoldDB" id="A0A810BM76"/>
<evidence type="ECO:0008006" key="2">
    <source>
        <dbReference type="Google" id="ProtNLM"/>
    </source>
</evidence>
<proteinExistence type="predicted"/>
<dbReference type="PANTHER" id="PTHR43861">
    <property type="entry name" value="TRANS-ACONITATE 2-METHYLTRANSFERASE-RELATED"/>
    <property type="match status" value="1"/>
</dbReference>
<accession>A0A810BM76</accession>
<dbReference type="SUPFAM" id="SSF53335">
    <property type="entry name" value="S-adenosyl-L-methionine-dependent methyltransferases"/>
    <property type="match status" value="1"/>
</dbReference>
<name>A0A810BM76_9BRAD</name>
<dbReference type="GeneID" id="46493288"/>
<sequence>MIQQAKAIGQKMLNLGPGLITAREFRRQKFQRFNERPVEFGFVFRMVAEIYPLHILDVGTGTTALPHLMRNCGCLVTAVDNVRDYWSFGMSNRHYHIIDDDITNTRLKGPFDMVTCISVLEHIEKHDDAMRSMFSLLKPRGHLILTCPYTESGYVRNVYELAGSSYGQGVSYITQSYSRNELNRWAEANKATIVEQEFWQYWDGEHWTVGKQIIPPKKASAADKHQLTCVLFQKN</sequence>
<dbReference type="InterPro" id="IPR029063">
    <property type="entry name" value="SAM-dependent_MTases_sf"/>
</dbReference>
<organism evidence="1">
    <name type="scientific">Bradyrhizobium diazoefficiens</name>
    <dbReference type="NCBI Taxonomy" id="1355477"/>
    <lineage>
        <taxon>Bacteria</taxon>
        <taxon>Pseudomonadati</taxon>
        <taxon>Pseudomonadota</taxon>
        <taxon>Alphaproteobacteria</taxon>
        <taxon>Hyphomicrobiales</taxon>
        <taxon>Nitrobacteraceae</taxon>
        <taxon>Bradyrhizobium</taxon>
    </lineage>
</organism>
<dbReference type="RefSeq" id="WP_011089042.1">
    <property type="nucleotide sequence ID" value="NZ_AJQI01000411.1"/>
</dbReference>
<dbReference type="Pfam" id="PF13489">
    <property type="entry name" value="Methyltransf_23"/>
    <property type="match status" value="1"/>
</dbReference>
<dbReference type="CDD" id="cd02440">
    <property type="entry name" value="AdoMet_MTases"/>
    <property type="match status" value="1"/>
</dbReference>
<protein>
    <recommendedName>
        <fullName evidence="2">Class I SAM-dependent methyltransferase</fullName>
    </recommendedName>
</protein>
<dbReference type="EMBL" id="AP023097">
    <property type="protein sequence ID" value="BCE76485.1"/>
    <property type="molecule type" value="Genomic_DNA"/>
</dbReference>
<evidence type="ECO:0000313" key="1">
    <source>
        <dbReference type="EMBL" id="BCE76485.1"/>
    </source>
</evidence>
<gene>
    <name evidence="1" type="ORF">XF8B_65960</name>
</gene>
<dbReference type="Gene3D" id="3.40.50.150">
    <property type="entry name" value="Vaccinia Virus protein VP39"/>
    <property type="match status" value="1"/>
</dbReference>